<reference evidence="5 6" key="1">
    <citation type="submission" date="2020-08" db="EMBL/GenBank/DDBJ databases">
        <title>Genomic Encyclopedia of Type Strains, Phase IV (KMG-IV): sequencing the most valuable type-strain genomes for metagenomic binning, comparative biology and taxonomic classification.</title>
        <authorList>
            <person name="Goeker M."/>
        </authorList>
    </citation>
    <scope>NUCLEOTIDE SEQUENCE [LARGE SCALE GENOMIC DNA]</scope>
    <source>
        <strain evidence="5 6">DSM 25897</strain>
    </source>
</reference>
<evidence type="ECO:0000256" key="3">
    <source>
        <dbReference type="ARBA" id="ARBA00029540"/>
    </source>
</evidence>
<evidence type="ECO:0000256" key="1">
    <source>
        <dbReference type="ARBA" id="ARBA00008559"/>
    </source>
</evidence>
<dbReference type="EMBL" id="JACHHX010000007">
    <property type="protein sequence ID" value="MBB5015450.1"/>
    <property type="molecule type" value="Genomic_DNA"/>
</dbReference>
<keyword evidence="6" id="KW-1185">Reference proteome</keyword>
<evidence type="ECO:0000256" key="2">
    <source>
        <dbReference type="ARBA" id="ARBA00023125"/>
    </source>
</evidence>
<dbReference type="InterPro" id="IPR009057">
    <property type="entry name" value="Homeodomain-like_sf"/>
</dbReference>
<dbReference type="NCBIfam" id="NF001659">
    <property type="entry name" value="PRK00430.1"/>
    <property type="match status" value="1"/>
</dbReference>
<dbReference type="SUPFAM" id="SSF46689">
    <property type="entry name" value="Homeodomain-like"/>
    <property type="match status" value="1"/>
</dbReference>
<proteinExistence type="inferred from homology"/>
<dbReference type="GO" id="GO:0006355">
    <property type="term" value="P:regulation of DNA-templated transcription"/>
    <property type="evidence" value="ECO:0007669"/>
    <property type="project" value="InterPro"/>
</dbReference>
<dbReference type="InterPro" id="IPR050207">
    <property type="entry name" value="Trans_regulatory_Fis"/>
</dbReference>
<comment type="caution">
    <text evidence="5">The sequence shown here is derived from an EMBL/GenBank/DDBJ whole genome shotgun (WGS) entry which is preliminary data.</text>
</comment>
<dbReference type="AlphaFoldDB" id="A0A7W8DE23"/>
<dbReference type="PRINTS" id="PR01590">
    <property type="entry name" value="HTHFIS"/>
</dbReference>
<dbReference type="GO" id="GO:0043565">
    <property type="term" value="F:sequence-specific DNA binding"/>
    <property type="evidence" value="ECO:0007669"/>
    <property type="project" value="InterPro"/>
</dbReference>
<keyword evidence="2" id="KW-0238">DNA-binding</keyword>
<feature type="domain" description="DNA binding HTH" evidence="4">
    <location>
        <begin position="49"/>
        <end position="89"/>
    </location>
</feature>
<comment type="similarity">
    <text evidence="1">Belongs to the transcriptional regulatory Fis family.</text>
</comment>
<name>A0A7W8DE23_9GAMM</name>
<protein>
    <recommendedName>
        <fullName evidence="3">Putative Fis-like DNA-binding protein</fullName>
    </recommendedName>
</protein>
<dbReference type="InterPro" id="IPR002197">
    <property type="entry name" value="HTH_Fis"/>
</dbReference>
<dbReference type="Proteomes" id="UP000519004">
    <property type="component" value="Unassembled WGS sequence"/>
</dbReference>
<evidence type="ECO:0000259" key="4">
    <source>
        <dbReference type="Pfam" id="PF02954"/>
    </source>
</evidence>
<dbReference type="Pfam" id="PF02954">
    <property type="entry name" value="HTH_8"/>
    <property type="match status" value="1"/>
</dbReference>
<dbReference type="RefSeq" id="WP_183948135.1">
    <property type="nucleotide sequence ID" value="NZ_JACHHX010000007.1"/>
</dbReference>
<dbReference type="Gene3D" id="1.10.10.60">
    <property type="entry name" value="Homeodomain-like"/>
    <property type="match status" value="1"/>
</dbReference>
<dbReference type="PANTHER" id="PTHR47918">
    <property type="entry name" value="DNA-BINDING PROTEIN FIS"/>
    <property type="match status" value="1"/>
</dbReference>
<dbReference type="PANTHER" id="PTHR47918:SF1">
    <property type="entry name" value="DNA-BINDING PROTEIN FIS"/>
    <property type="match status" value="1"/>
</dbReference>
<dbReference type="InterPro" id="IPR005412">
    <property type="entry name" value="Fis_DNA-bd"/>
</dbReference>
<organism evidence="5 6">
    <name type="scientific">Rehaibacterium terrae</name>
    <dbReference type="NCBI Taxonomy" id="1341696"/>
    <lineage>
        <taxon>Bacteria</taxon>
        <taxon>Pseudomonadati</taxon>
        <taxon>Pseudomonadota</taxon>
        <taxon>Gammaproteobacteria</taxon>
        <taxon>Lysobacterales</taxon>
        <taxon>Lysobacteraceae</taxon>
        <taxon>Rehaibacterium</taxon>
    </lineage>
</organism>
<evidence type="ECO:0000313" key="5">
    <source>
        <dbReference type="EMBL" id="MBB5015450.1"/>
    </source>
</evidence>
<gene>
    <name evidence="5" type="ORF">HNQ58_001348</name>
</gene>
<dbReference type="PIRSF" id="PIRSF002097">
    <property type="entry name" value="DNA-binding_Fis"/>
    <property type="match status" value="1"/>
</dbReference>
<accession>A0A7W8DE23</accession>
<sequence>MNALYALRSDSPSAVATQPALREQVAVAVRRYLADLGGNTPDDLYDVVMREVETPLFAEVMRHYGGNQSRAAAALGINRATLRKKLKHYGLG</sequence>
<evidence type="ECO:0000313" key="6">
    <source>
        <dbReference type="Proteomes" id="UP000519004"/>
    </source>
</evidence>